<organism evidence="4 5">
    <name type="scientific">Triparma verrucosa</name>
    <dbReference type="NCBI Taxonomy" id="1606542"/>
    <lineage>
        <taxon>Eukaryota</taxon>
        <taxon>Sar</taxon>
        <taxon>Stramenopiles</taxon>
        <taxon>Ochrophyta</taxon>
        <taxon>Bolidophyceae</taxon>
        <taxon>Parmales</taxon>
        <taxon>Triparmaceae</taxon>
        <taxon>Triparma</taxon>
    </lineage>
</organism>
<proteinExistence type="predicted"/>
<dbReference type="CDD" id="cd03443">
    <property type="entry name" value="PaaI_thioesterase"/>
    <property type="match status" value="1"/>
</dbReference>
<dbReference type="InterPro" id="IPR003736">
    <property type="entry name" value="PAAI_dom"/>
</dbReference>
<dbReference type="InterPro" id="IPR029069">
    <property type="entry name" value="HotDog_dom_sf"/>
</dbReference>
<dbReference type="SUPFAM" id="SSF54637">
    <property type="entry name" value="Thioesterase/thiol ester dehydrase-isomerase"/>
    <property type="match status" value="1"/>
</dbReference>
<dbReference type="InterPro" id="IPR006683">
    <property type="entry name" value="Thioestr_dom"/>
</dbReference>
<comment type="caution">
    <text evidence="4">The sequence shown here is derived from an EMBL/GenBank/DDBJ whole genome shotgun (WGS) entry which is preliminary data.</text>
</comment>
<gene>
    <name evidence="4" type="ORF">TrVE_jg2724</name>
</gene>
<feature type="compositionally biased region" description="Polar residues" evidence="2">
    <location>
        <begin position="25"/>
        <end position="35"/>
    </location>
</feature>
<dbReference type="Proteomes" id="UP001165160">
    <property type="component" value="Unassembled WGS sequence"/>
</dbReference>
<evidence type="ECO:0000313" key="5">
    <source>
        <dbReference type="Proteomes" id="UP001165160"/>
    </source>
</evidence>
<feature type="region of interest" description="Disordered" evidence="2">
    <location>
        <begin position="23"/>
        <end position="44"/>
    </location>
</feature>
<evidence type="ECO:0000259" key="3">
    <source>
        <dbReference type="Pfam" id="PF03061"/>
    </source>
</evidence>
<dbReference type="EMBL" id="BRXX01000518">
    <property type="protein sequence ID" value="GMI15355.1"/>
    <property type="molecule type" value="Genomic_DNA"/>
</dbReference>
<keyword evidence="1" id="KW-0378">Hydrolase</keyword>
<sequence length="226" mass="24740">MIPKQRILKTGYALGHRLPMREFTNHNPPSASGINNKDKDQRNQVGGLDEKDFRLLVEKAAPWSELQGYRMEDASKGYLKVRLPFTKNWIGNVSIPAMHGGVVASLIDHVGGFCAWTVLNKPSDRVSTADLSISYLAPAPASDLIGEGRVYHESNKLVRVDIVVYCAEDENQVSIAAGRGCFYRRNGGGGGEKKGASAEARAAKAAKEAKEQELFFQYLRSKGQGC</sequence>
<evidence type="ECO:0000256" key="1">
    <source>
        <dbReference type="ARBA" id="ARBA00022801"/>
    </source>
</evidence>
<dbReference type="NCBIfam" id="TIGR00369">
    <property type="entry name" value="unchar_dom_1"/>
    <property type="match status" value="1"/>
</dbReference>
<evidence type="ECO:0000313" key="4">
    <source>
        <dbReference type="EMBL" id="GMI15355.1"/>
    </source>
</evidence>
<keyword evidence="5" id="KW-1185">Reference proteome</keyword>
<dbReference type="Gene3D" id="3.10.129.10">
    <property type="entry name" value="Hotdog Thioesterase"/>
    <property type="match status" value="1"/>
</dbReference>
<feature type="domain" description="Thioesterase" evidence="3">
    <location>
        <begin position="98"/>
        <end position="170"/>
    </location>
</feature>
<dbReference type="AlphaFoldDB" id="A0A9W7FNQ9"/>
<protein>
    <recommendedName>
        <fullName evidence="3">Thioesterase domain-containing protein</fullName>
    </recommendedName>
</protein>
<name>A0A9W7FNQ9_9STRA</name>
<dbReference type="GO" id="GO:0016787">
    <property type="term" value="F:hydrolase activity"/>
    <property type="evidence" value="ECO:0007669"/>
    <property type="project" value="UniProtKB-KW"/>
</dbReference>
<dbReference type="Pfam" id="PF03061">
    <property type="entry name" value="4HBT"/>
    <property type="match status" value="1"/>
</dbReference>
<evidence type="ECO:0000256" key="2">
    <source>
        <dbReference type="SAM" id="MobiDB-lite"/>
    </source>
</evidence>
<accession>A0A9W7FNQ9</accession>
<reference evidence="5" key="1">
    <citation type="journal article" date="2023" name="Commun. Biol.">
        <title>Genome analysis of Parmales, the sister group of diatoms, reveals the evolutionary specialization of diatoms from phago-mixotrophs to photoautotrophs.</title>
        <authorList>
            <person name="Ban H."/>
            <person name="Sato S."/>
            <person name="Yoshikawa S."/>
            <person name="Yamada K."/>
            <person name="Nakamura Y."/>
            <person name="Ichinomiya M."/>
            <person name="Sato N."/>
            <person name="Blanc-Mathieu R."/>
            <person name="Endo H."/>
            <person name="Kuwata A."/>
            <person name="Ogata H."/>
        </authorList>
    </citation>
    <scope>NUCLEOTIDE SEQUENCE [LARGE SCALE GENOMIC DNA]</scope>
    <source>
        <strain evidence="5">NIES 3699</strain>
    </source>
</reference>